<keyword evidence="4" id="KW-1133">Transmembrane helix</keyword>
<feature type="transmembrane region" description="Helical" evidence="4">
    <location>
        <begin position="309"/>
        <end position="328"/>
    </location>
</feature>
<dbReference type="Gene3D" id="3.90.550.10">
    <property type="entry name" value="Spore Coat Polysaccharide Biosynthesis Protein SpsA, Chain A"/>
    <property type="match status" value="1"/>
</dbReference>
<dbReference type="AlphaFoldDB" id="A0A2W7P0F5"/>
<name>A0A2W7P0F5_9RHOB</name>
<reference evidence="5 6" key="1">
    <citation type="submission" date="2018-06" db="EMBL/GenBank/DDBJ databases">
        <title>Genomic Encyclopedia of Archaeal and Bacterial Type Strains, Phase II (KMG-II): from individual species to whole genera.</title>
        <authorList>
            <person name="Goeker M."/>
        </authorList>
    </citation>
    <scope>NUCLEOTIDE SEQUENCE [LARGE SCALE GENOMIC DNA]</scope>
    <source>
        <strain evidence="5 6">DSM 22009</strain>
    </source>
</reference>
<feature type="transmembrane region" description="Helical" evidence="4">
    <location>
        <begin position="369"/>
        <end position="387"/>
    </location>
</feature>
<organism evidence="5 6">
    <name type="scientific">Palleronia aestuarii</name>
    <dbReference type="NCBI Taxonomy" id="568105"/>
    <lineage>
        <taxon>Bacteria</taxon>
        <taxon>Pseudomonadati</taxon>
        <taxon>Pseudomonadota</taxon>
        <taxon>Alphaproteobacteria</taxon>
        <taxon>Rhodobacterales</taxon>
        <taxon>Roseobacteraceae</taxon>
        <taxon>Palleronia</taxon>
    </lineage>
</organism>
<keyword evidence="4" id="KW-0812">Transmembrane</keyword>
<keyword evidence="2" id="KW-0328">Glycosyltransferase</keyword>
<dbReference type="Pfam" id="PF13641">
    <property type="entry name" value="Glyco_tranf_2_3"/>
    <property type="match status" value="1"/>
</dbReference>
<dbReference type="Proteomes" id="UP000248916">
    <property type="component" value="Unassembled WGS sequence"/>
</dbReference>
<keyword evidence="6" id="KW-1185">Reference proteome</keyword>
<dbReference type="PANTHER" id="PTHR43630">
    <property type="entry name" value="POLY-BETA-1,6-N-ACETYL-D-GLUCOSAMINE SYNTHASE"/>
    <property type="match status" value="1"/>
</dbReference>
<feature type="transmembrane region" description="Helical" evidence="4">
    <location>
        <begin position="334"/>
        <end position="357"/>
    </location>
</feature>
<keyword evidence="3 5" id="KW-0808">Transferase</keyword>
<protein>
    <submittedName>
        <fullName evidence="5">Cellulose synthase/poly-beta-1,6-N-acetylglucosamine synthase-like glycosyltransferase</fullName>
    </submittedName>
</protein>
<dbReference type="EMBL" id="QKZL01000005">
    <property type="protein sequence ID" value="PZX16932.1"/>
    <property type="molecule type" value="Genomic_DNA"/>
</dbReference>
<dbReference type="SUPFAM" id="SSF53448">
    <property type="entry name" value="Nucleotide-diphospho-sugar transferases"/>
    <property type="match status" value="1"/>
</dbReference>
<dbReference type="RefSeq" id="WP_170133872.1">
    <property type="nucleotide sequence ID" value="NZ_QKZL01000005.1"/>
</dbReference>
<evidence type="ECO:0000313" key="5">
    <source>
        <dbReference type="EMBL" id="PZX16932.1"/>
    </source>
</evidence>
<dbReference type="PANTHER" id="PTHR43630:SF1">
    <property type="entry name" value="POLY-BETA-1,6-N-ACETYL-D-GLUCOSAMINE SYNTHASE"/>
    <property type="match status" value="1"/>
</dbReference>
<evidence type="ECO:0000256" key="4">
    <source>
        <dbReference type="SAM" id="Phobius"/>
    </source>
</evidence>
<dbReference type="InterPro" id="IPR029044">
    <property type="entry name" value="Nucleotide-diphossugar_trans"/>
</dbReference>
<dbReference type="GO" id="GO:0016757">
    <property type="term" value="F:glycosyltransferase activity"/>
    <property type="evidence" value="ECO:0007669"/>
    <property type="project" value="UniProtKB-KW"/>
</dbReference>
<proteinExistence type="inferred from homology"/>
<evidence type="ECO:0000256" key="3">
    <source>
        <dbReference type="ARBA" id="ARBA00022679"/>
    </source>
</evidence>
<evidence type="ECO:0000313" key="6">
    <source>
        <dbReference type="Proteomes" id="UP000248916"/>
    </source>
</evidence>
<gene>
    <name evidence="5" type="ORF">LX81_01562</name>
</gene>
<keyword evidence="4" id="KW-0472">Membrane</keyword>
<evidence type="ECO:0000256" key="1">
    <source>
        <dbReference type="ARBA" id="ARBA00006739"/>
    </source>
</evidence>
<sequence>MIEAYDYIRAQTFDSLLALFWFVAVFEIPRYFLLFALTAFLPMRRHISQPDGRERMVSAVVVGHSEGTKVEKCVRALHEQSRRPDEIVVLSDGSTDGMAKRVGALSRQGLIDAAHATELRSGKAAGLNLGARIAKGEIIIFVDCDCTFDRHAVRNILYHFADPDVGAVAGSVLVRNETASLLSAFQAIEYLITISLGKQAMDRLGLVSCISGAFGAYRRTAYEQIGGYDAEGGEDLDLTLSMRSAGWSVRFADDAVCYTDVPVKRAALVRQRGRWERDAIRLRYRKHGHLMNPFSPRFSWREWIHEMEFLVFNVLAAIALPFYVAWLLAMYGSFGISILAGAQLVLICMDMAVFLMAVSVTPLVRPLPLVPYVPGFSLYYGLFMRWVRLAAYAQEWIFRASRNDEFVPRKVQRARAEVS</sequence>
<accession>A0A2W7P0F5</accession>
<dbReference type="CDD" id="cd06423">
    <property type="entry name" value="CESA_like"/>
    <property type="match status" value="1"/>
</dbReference>
<feature type="transmembrane region" description="Helical" evidence="4">
    <location>
        <begin position="20"/>
        <end position="41"/>
    </location>
</feature>
<comment type="caution">
    <text evidence="5">The sequence shown here is derived from an EMBL/GenBank/DDBJ whole genome shotgun (WGS) entry which is preliminary data.</text>
</comment>
<comment type="similarity">
    <text evidence="1">Belongs to the glycosyltransferase 2 family.</text>
</comment>
<evidence type="ECO:0000256" key="2">
    <source>
        <dbReference type="ARBA" id="ARBA00022676"/>
    </source>
</evidence>